<proteinExistence type="predicted"/>
<protein>
    <submittedName>
        <fullName evidence="3">LAFE_0H01068g1_1</fullName>
    </submittedName>
</protein>
<evidence type="ECO:0000313" key="4">
    <source>
        <dbReference type="Proteomes" id="UP000190831"/>
    </source>
</evidence>
<keyword evidence="1" id="KW-0175">Coiled coil</keyword>
<organism evidence="3 4">
    <name type="scientific">Lachancea fermentati</name>
    <name type="common">Zygosaccharomyces fermentati</name>
    <dbReference type="NCBI Taxonomy" id="4955"/>
    <lineage>
        <taxon>Eukaryota</taxon>
        <taxon>Fungi</taxon>
        <taxon>Dikarya</taxon>
        <taxon>Ascomycota</taxon>
        <taxon>Saccharomycotina</taxon>
        <taxon>Saccharomycetes</taxon>
        <taxon>Saccharomycetales</taxon>
        <taxon>Saccharomycetaceae</taxon>
        <taxon>Lachancea</taxon>
    </lineage>
</organism>
<sequence>MINFNSLAAMRIDCNDICVYLRKFFMCRDSAERKTSPPELFQQLALKRQALLESIAEKKEQEKALREIEKKRNEVQLALCELARLGYGFEKILVESNIDQEFLSNVFKQAGLPTVLTKSNVSLSTSPIIENQGTSNAVDFANENRKAVKLPSDVFQSLRESETPSNLRESPACSSNNGRPFSTCETRPDWLKDLVLDLVSSEEESDQFEVLADDTQEELKSTIHSNSAVDEKIASTQPTLNVNAEIGKIMMRLKVEISRLKFQIEASQQLEISSSMKKILLVKKKLSPPTLKLYSV</sequence>
<evidence type="ECO:0000256" key="1">
    <source>
        <dbReference type="SAM" id="Coils"/>
    </source>
</evidence>
<feature type="compositionally biased region" description="Polar residues" evidence="2">
    <location>
        <begin position="163"/>
        <end position="181"/>
    </location>
</feature>
<evidence type="ECO:0000256" key="2">
    <source>
        <dbReference type="SAM" id="MobiDB-lite"/>
    </source>
</evidence>
<accession>A0A1G4MJ12</accession>
<dbReference type="AlphaFoldDB" id="A0A1G4MJ12"/>
<dbReference type="EMBL" id="LT598491">
    <property type="protein sequence ID" value="SCW03880.1"/>
    <property type="molecule type" value="Genomic_DNA"/>
</dbReference>
<feature type="coiled-coil region" evidence="1">
    <location>
        <begin position="41"/>
        <end position="81"/>
    </location>
</feature>
<name>A0A1G4MJ12_LACFM</name>
<evidence type="ECO:0000313" key="3">
    <source>
        <dbReference type="EMBL" id="SCW03880.1"/>
    </source>
</evidence>
<gene>
    <name evidence="3" type="ORF">LAFE_0H01068G</name>
</gene>
<dbReference type="Proteomes" id="UP000190831">
    <property type="component" value="Chromosome H"/>
</dbReference>
<dbReference type="OrthoDB" id="4036408at2759"/>
<feature type="region of interest" description="Disordered" evidence="2">
    <location>
        <begin position="159"/>
        <end position="181"/>
    </location>
</feature>
<keyword evidence="4" id="KW-1185">Reference proteome</keyword>
<reference evidence="3 4" key="1">
    <citation type="submission" date="2016-03" db="EMBL/GenBank/DDBJ databases">
        <authorList>
            <person name="Devillers H."/>
        </authorList>
    </citation>
    <scope>NUCLEOTIDE SEQUENCE [LARGE SCALE GENOMIC DNA]</scope>
    <source>
        <strain evidence="3">CBS 6772</strain>
    </source>
</reference>